<evidence type="ECO:0000313" key="3">
    <source>
        <dbReference type="EMBL" id="CAL4139918.1"/>
    </source>
</evidence>
<dbReference type="EMBL" id="CAXKWB010031635">
    <property type="protein sequence ID" value="CAL4139918.1"/>
    <property type="molecule type" value="Genomic_DNA"/>
</dbReference>
<name>A0AAV2RRK5_MEGNR</name>
<accession>A0AAV2RRK5</accession>
<dbReference type="SMART" id="SM00034">
    <property type="entry name" value="CLECT"/>
    <property type="match status" value="1"/>
</dbReference>
<dbReference type="Proteomes" id="UP001497623">
    <property type="component" value="Unassembled WGS sequence"/>
</dbReference>
<dbReference type="Gene3D" id="3.10.100.10">
    <property type="entry name" value="Mannose-Binding Protein A, subunit A"/>
    <property type="match status" value="1"/>
</dbReference>
<dbReference type="InterPro" id="IPR016186">
    <property type="entry name" value="C-type_lectin-like/link_sf"/>
</dbReference>
<dbReference type="PROSITE" id="PS50041">
    <property type="entry name" value="C_TYPE_LECTIN_2"/>
    <property type="match status" value="1"/>
</dbReference>
<protein>
    <recommendedName>
        <fullName evidence="2">C-type lectin domain-containing protein</fullName>
    </recommendedName>
</protein>
<gene>
    <name evidence="3" type="ORF">MNOR_LOCUS28536</name>
</gene>
<keyword evidence="1" id="KW-0732">Signal</keyword>
<dbReference type="SUPFAM" id="SSF56436">
    <property type="entry name" value="C-type lectin-like"/>
    <property type="match status" value="1"/>
</dbReference>
<feature type="chain" id="PRO_5043808282" description="C-type lectin domain-containing protein" evidence="1">
    <location>
        <begin position="17"/>
        <end position="168"/>
    </location>
</feature>
<organism evidence="3 4">
    <name type="scientific">Meganyctiphanes norvegica</name>
    <name type="common">Northern krill</name>
    <name type="synonym">Thysanopoda norvegica</name>
    <dbReference type="NCBI Taxonomy" id="48144"/>
    <lineage>
        <taxon>Eukaryota</taxon>
        <taxon>Metazoa</taxon>
        <taxon>Ecdysozoa</taxon>
        <taxon>Arthropoda</taxon>
        <taxon>Crustacea</taxon>
        <taxon>Multicrustacea</taxon>
        <taxon>Malacostraca</taxon>
        <taxon>Eumalacostraca</taxon>
        <taxon>Eucarida</taxon>
        <taxon>Euphausiacea</taxon>
        <taxon>Euphausiidae</taxon>
        <taxon>Meganyctiphanes</taxon>
    </lineage>
</organism>
<keyword evidence="4" id="KW-1185">Reference proteome</keyword>
<dbReference type="InterPro" id="IPR016187">
    <property type="entry name" value="CTDL_fold"/>
</dbReference>
<proteinExistence type="predicted"/>
<sequence length="168" mass="19683">MRVLPVLSLLTTLVYCEPEVNSHVEAQVNNKRNIVCEPPFKWVGEDCLYFNYRKQIDFYTSLWLCRSLTGYMAEPTNRDVLLKYMEENYKELPVRTHFFLGASDIKKEGQWTWESSKGKVDPSIWSEKPMREDGENCMAVIYNGDGKFKINDEPCDNNFNGYTICEQH</sequence>
<feature type="domain" description="C-type lectin" evidence="2">
    <location>
        <begin position="43"/>
        <end position="156"/>
    </location>
</feature>
<feature type="signal peptide" evidence="1">
    <location>
        <begin position="1"/>
        <end position="16"/>
    </location>
</feature>
<comment type="caution">
    <text evidence="3">The sequence shown here is derived from an EMBL/GenBank/DDBJ whole genome shotgun (WGS) entry which is preliminary data.</text>
</comment>
<evidence type="ECO:0000259" key="2">
    <source>
        <dbReference type="PROSITE" id="PS50041"/>
    </source>
</evidence>
<dbReference type="AlphaFoldDB" id="A0AAV2RRK5"/>
<dbReference type="CDD" id="cd00037">
    <property type="entry name" value="CLECT"/>
    <property type="match status" value="1"/>
</dbReference>
<reference evidence="3 4" key="1">
    <citation type="submission" date="2024-05" db="EMBL/GenBank/DDBJ databases">
        <authorList>
            <person name="Wallberg A."/>
        </authorList>
    </citation>
    <scope>NUCLEOTIDE SEQUENCE [LARGE SCALE GENOMIC DNA]</scope>
</reference>
<dbReference type="InterPro" id="IPR001304">
    <property type="entry name" value="C-type_lectin-like"/>
</dbReference>
<evidence type="ECO:0000256" key="1">
    <source>
        <dbReference type="SAM" id="SignalP"/>
    </source>
</evidence>
<evidence type="ECO:0000313" key="4">
    <source>
        <dbReference type="Proteomes" id="UP001497623"/>
    </source>
</evidence>
<dbReference type="Pfam" id="PF00059">
    <property type="entry name" value="Lectin_C"/>
    <property type="match status" value="1"/>
</dbReference>